<dbReference type="SMART" id="SM00220">
    <property type="entry name" value="S_TKc"/>
    <property type="match status" value="1"/>
</dbReference>
<evidence type="ECO:0000313" key="5">
    <source>
        <dbReference type="EMBL" id="MBE9114442.1"/>
    </source>
</evidence>
<feature type="transmembrane region" description="Helical" evidence="3">
    <location>
        <begin position="315"/>
        <end position="348"/>
    </location>
</feature>
<dbReference type="EMBL" id="JADEWZ010000001">
    <property type="protein sequence ID" value="MBE9114442.1"/>
    <property type="molecule type" value="Genomic_DNA"/>
</dbReference>
<dbReference type="GO" id="GO:0004674">
    <property type="term" value="F:protein serine/threonine kinase activity"/>
    <property type="evidence" value="ECO:0007669"/>
    <property type="project" value="UniProtKB-KW"/>
</dbReference>
<dbReference type="PROSITE" id="PS50011">
    <property type="entry name" value="PROTEIN_KINASE_DOM"/>
    <property type="match status" value="1"/>
</dbReference>
<evidence type="ECO:0000313" key="6">
    <source>
        <dbReference type="Proteomes" id="UP000654482"/>
    </source>
</evidence>
<dbReference type="Pfam" id="PF00069">
    <property type="entry name" value="Pkinase"/>
    <property type="match status" value="1"/>
</dbReference>
<proteinExistence type="predicted"/>
<evidence type="ECO:0000256" key="2">
    <source>
        <dbReference type="ARBA" id="ARBA00022840"/>
    </source>
</evidence>
<dbReference type="InterPro" id="IPR000719">
    <property type="entry name" value="Prot_kinase_dom"/>
</dbReference>
<comment type="caution">
    <text evidence="5">The sequence shown here is derived from an EMBL/GenBank/DDBJ whole genome shotgun (WGS) entry which is preliminary data.</text>
</comment>
<keyword evidence="5" id="KW-0808">Transferase</keyword>
<keyword evidence="3" id="KW-0472">Membrane</keyword>
<keyword evidence="3" id="KW-0812">Transmembrane</keyword>
<organism evidence="5 6">
    <name type="scientific">Lusitaniella coriacea LEGE 07157</name>
    <dbReference type="NCBI Taxonomy" id="945747"/>
    <lineage>
        <taxon>Bacteria</taxon>
        <taxon>Bacillati</taxon>
        <taxon>Cyanobacteriota</taxon>
        <taxon>Cyanophyceae</taxon>
        <taxon>Spirulinales</taxon>
        <taxon>Lusitaniellaceae</taxon>
        <taxon>Lusitaniella</taxon>
    </lineage>
</organism>
<evidence type="ECO:0000256" key="1">
    <source>
        <dbReference type="ARBA" id="ARBA00022741"/>
    </source>
</evidence>
<dbReference type="InterPro" id="IPR008271">
    <property type="entry name" value="Ser/Thr_kinase_AS"/>
</dbReference>
<dbReference type="PANTHER" id="PTHR24363">
    <property type="entry name" value="SERINE/THREONINE PROTEIN KINASE"/>
    <property type="match status" value="1"/>
</dbReference>
<dbReference type="Gene3D" id="3.30.200.20">
    <property type="entry name" value="Phosphorylase Kinase, domain 1"/>
    <property type="match status" value="1"/>
</dbReference>
<dbReference type="Gene3D" id="1.10.510.10">
    <property type="entry name" value="Transferase(Phosphotransferase) domain 1"/>
    <property type="match status" value="1"/>
</dbReference>
<dbReference type="GO" id="GO:0005524">
    <property type="term" value="F:ATP binding"/>
    <property type="evidence" value="ECO:0007669"/>
    <property type="project" value="UniProtKB-KW"/>
</dbReference>
<keyword evidence="1" id="KW-0547">Nucleotide-binding</keyword>
<dbReference type="AlphaFoldDB" id="A0A8J7DSN5"/>
<keyword evidence="2" id="KW-0067">ATP-binding</keyword>
<feature type="transmembrane region" description="Helical" evidence="3">
    <location>
        <begin position="354"/>
        <end position="375"/>
    </location>
</feature>
<keyword evidence="3" id="KW-1133">Transmembrane helix</keyword>
<dbReference type="InterPro" id="IPR011009">
    <property type="entry name" value="Kinase-like_dom_sf"/>
</dbReference>
<reference evidence="5" key="1">
    <citation type="submission" date="2020-10" db="EMBL/GenBank/DDBJ databases">
        <authorList>
            <person name="Castelo-Branco R."/>
            <person name="Eusebio N."/>
            <person name="Adriana R."/>
            <person name="Vieira A."/>
            <person name="Brugerolle De Fraissinette N."/>
            <person name="Rezende De Castro R."/>
            <person name="Schneider M.P."/>
            <person name="Vasconcelos V."/>
            <person name="Leao P.N."/>
        </authorList>
    </citation>
    <scope>NUCLEOTIDE SEQUENCE</scope>
    <source>
        <strain evidence="5">LEGE 07157</strain>
    </source>
</reference>
<gene>
    <name evidence="5" type="ORF">IQ249_00895</name>
</gene>
<keyword evidence="5" id="KW-0723">Serine/threonine-protein kinase</keyword>
<evidence type="ECO:0000259" key="4">
    <source>
        <dbReference type="PROSITE" id="PS50011"/>
    </source>
</evidence>
<evidence type="ECO:0000256" key="3">
    <source>
        <dbReference type="SAM" id="Phobius"/>
    </source>
</evidence>
<accession>A0A8J7DSN5</accession>
<keyword evidence="5" id="KW-0418">Kinase</keyword>
<dbReference type="PANTHER" id="PTHR24363:SF7">
    <property type="entry name" value="SERINE_THREONINE-PROTEIN KINASE-LIKE PROTEIN E"/>
    <property type="match status" value="1"/>
</dbReference>
<name>A0A8J7DSN5_9CYAN</name>
<protein>
    <submittedName>
        <fullName evidence="5">Serine/threonine protein kinase</fullName>
    </submittedName>
</protein>
<feature type="domain" description="Protein kinase" evidence="4">
    <location>
        <begin position="10"/>
        <end position="281"/>
    </location>
</feature>
<dbReference type="CDD" id="cd14014">
    <property type="entry name" value="STKc_PknB_like"/>
    <property type="match status" value="1"/>
</dbReference>
<dbReference type="PROSITE" id="PS00108">
    <property type="entry name" value="PROTEIN_KINASE_ST"/>
    <property type="match status" value="1"/>
</dbReference>
<sequence length="475" mass="54218">MIGQCLRDRYQIESLLSRQRGRRTFLARDLDAQSPVVIKLLLFDPDFVWDDLKLFEREAETLKSLNHPSIPKYLDSFDVALEWGKGFAFVQNYIDARSLQDWVQSGRRFSEDELKMMAKELLEILDYLHTRQPPVIHRDIKPSNILLRDRSGNNPGELHLVDFGSVQTAIHSGTVTIVGTYGYMPPEQFGGRTVPASDLYSLGATLIYLSTGQHPADLPQKDSHLQFERLVQLSPTFKKWLSQSIKPSLEKRFKSAKTALQALNNPERTDILPSLKQRPAWSRIGFIKNEEELKITFPRYLNRRKTSWDRQESEIGCGGCLSIIASLFILFIGSLFILFLLSIFFAFYPITVCSIFVILLSVLIITFNLATEYYLNREILVIKTKLFGQTISKGHPIPREAICKLEVTKPYFKEIFIGGTPSFINPQIILWTGINPTPIVLKGAQGPEIDWLAAELSNWLGIPIQYQEIPIIKSL</sequence>
<dbReference type="SUPFAM" id="SSF56112">
    <property type="entry name" value="Protein kinase-like (PK-like)"/>
    <property type="match status" value="1"/>
</dbReference>
<keyword evidence="6" id="KW-1185">Reference proteome</keyword>
<dbReference type="Proteomes" id="UP000654482">
    <property type="component" value="Unassembled WGS sequence"/>
</dbReference>